<reference evidence="15 17" key="1">
    <citation type="submission" date="2007-08" db="EMBL/GenBank/DDBJ databases">
        <title>Draft genome sequence of Clostridium leptum (DSM 753).</title>
        <authorList>
            <person name="Sudarsanam P."/>
            <person name="Ley R."/>
            <person name="Guruge J."/>
            <person name="Turnbaugh P.J."/>
            <person name="Mahowald M."/>
            <person name="Liep D."/>
            <person name="Gordon J."/>
        </authorList>
    </citation>
    <scope>NUCLEOTIDE SEQUENCE [LARGE SCALE GENOMIC DNA]</scope>
    <source>
        <strain evidence="15 17">DSM 753</strain>
    </source>
</reference>
<dbReference type="InterPro" id="IPR027417">
    <property type="entry name" value="P-loop_NTPase"/>
</dbReference>
<protein>
    <recommendedName>
        <fullName evidence="3 12">DNA replication and repair protein RecF</fullName>
    </recommendedName>
</protein>
<dbReference type="HAMAP" id="MF_00365">
    <property type="entry name" value="RecF"/>
    <property type="match status" value="1"/>
</dbReference>
<dbReference type="HOGENOM" id="CLU_040267_0_1_9"/>
<dbReference type="GO" id="GO:0005524">
    <property type="term" value="F:ATP binding"/>
    <property type="evidence" value="ECO:0007669"/>
    <property type="project" value="UniProtKB-UniRule"/>
</dbReference>
<keyword evidence="4 12" id="KW-0963">Cytoplasm</keyword>
<dbReference type="Pfam" id="PF02463">
    <property type="entry name" value="SMC_N"/>
    <property type="match status" value="1"/>
</dbReference>
<organism evidence="15 17">
    <name type="scientific">[Clostridium] leptum DSM 753</name>
    <dbReference type="NCBI Taxonomy" id="428125"/>
    <lineage>
        <taxon>Bacteria</taxon>
        <taxon>Bacillati</taxon>
        <taxon>Bacillota</taxon>
        <taxon>Clostridia</taxon>
        <taxon>Eubacteriales</taxon>
        <taxon>Oscillospiraceae</taxon>
        <taxon>Oscillospiraceae incertae sedis</taxon>
    </lineage>
</organism>
<evidence type="ECO:0000259" key="14">
    <source>
        <dbReference type="Pfam" id="PF02463"/>
    </source>
</evidence>
<dbReference type="AlphaFoldDB" id="A7VRS2"/>
<dbReference type="InterPro" id="IPR042174">
    <property type="entry name" value="RecF_2"/>
</dbReference>
<evidence type="ECO:0000256" key="2">
    <source>
        <dbReference type="ARBA" id="ARBA00008016"/>
    </source>
</evidence>
<evidence type="ECO:0000256" key="12">
    <source>
        <dbReference type="HAMAP-Rule" id="MF_00365"/>
    </source>
</evidence>
<comment type="similarity">
    <text evidence="2 12 13">Belongs to the RecF family.</text>
</comment>
<dbReference type="Proteomes" id="UP000003490">
    <property type="component" value="Unassembled WGS sequence"/>
</dbReference>
<reference evidence="16 18" key="3">
    <citation type="submission" date="2017-07" db="EMBL/GenBank/DDBJ databases">
        <title>Prevalence of linear plasmids in Cutibacterium (Propionibacterium) acnes isolates obtained from prostatic tissue.</title>
        <authorList>
            <person name="Davidsson S."/>
            <person name="Carlsson J."/>
            <person name="Molling P."/>
            <person name="Andren O."/>
            <person name="Andersson S.-O."/>
            <person name="Brzuszkiewicz E."/>
            <person name="Poehlein A."/>
            <person name="Al-Zeer M."/>
            <person name="Brinkmann V."/>
            <person name="Scavenius C."/>
            <person name="Nazipi S."/>
            <person name="Soderquist B."/>
            <person name="Bruggemann H."/>
        </authorList>
    </citation>
    <scope>NUCLEOTIDE SEQUENCE [LARGE SCALE GENOMIC DNA]</scope>
    <source>
        <strain evidence="16 18">DSM 753</strain>
    </source>
</reference>
<dbReference type="InterPro" id="IPR001238">
    <property type="entry name" value="DNA-binding_RecF"/>
</dbReference>
<dbReference type="eggNOG" id="COG1195">
    <property type="taxonomic scope" value="Bacteria"/>
</dbReference>
<feature type="domain" description="RecF/RecN/SMC N-terminal" evidence="14">
    <location>
        <begin position="4"/>
        <end position="352"/>
    </location>
</feature>
<comment type="caution">
    <text evidence="15">The sequence shown here is derived from an EMBL/GenBank/DDBJ whole genome shotgun (WGS) entry which is preliminary data.</text>
</comment>
<evidence type="ECO:0000256" key="3">
    <source>
        <dbReference type="ARBA" id="ARBA00020170"/>
    </source>
</evidence>
<dbReference type="GO" id="GO:0006302">
    <property type="term" value="P:double-strand break repair"/>
    <property type="evidence" value="ECO:0007669"/>
    <property type="project" value="TreeGrafter"/>
</dbReference>
<keyword evidence="5 12" id="KW-0235">DNA replication</keyword>
<keyword evidence="6 12" id="KW-0547">Nucleotide-binding</keyword>
<gene>
    <name evidence="12 15" type="primary">recF</name>
    <name evidence="16" type="ORF">CH238_12980</name>
    <name evidence="15" type="ORF">CLOLEP_01256</name>
</gene>
<sequence length="368" mass="40910">MKVNRLGFRDYRNLKENELIPGPQVNVICGDNAQGKTNLLEAVWLFTGGRSFRGARDQELIAFSSRAGAVLALDFEAEEREQTAKITIGRGAKKRAAQLNGVDQPAASSLIGKFCAVVFSPDHLSLVKEGPSMRRKFLDAALCQRKPAYARLLSQYSRTLAQRNTLLKDISYHSELLETLEIWDEKLSGLGAAIIIERKRYLERLSEAAGEIYDGISQGRERFAVRYDSGLLRDGGEEAGYRERLFSLLQNGRKEDLNAGFTTKGPHRDDLLVTVQEKSAREYGSQGQQRSCVLALKLAEAALLAEALGEKPVILLDDVMSELDASRQDYLLNKIQGWQVFITCCDPNSISGLSQGRTFYVENGEIRG</sequence>
<keyword evidence="10 12" id="KW-0234">DNA repair</keyword>
<evidence type="ECO:0000256" key="7">
    <source>
        <dbReference type="ARBA" id="ARBA00022763"/>
    </source>
</evidence>
<keyword evidence="7 12" id="KW-0227">DNA damage</keyword>
<dbReference type="Gene3D" id="1.20.1050.90">
    <property type="entry name" value="RecF/RecN/SMC, N-terminal domain"/>
    <property type="match status" value="1"/>
</dbReference>
<comment type="subcellular location">
    <subcellularLocation>
        <location evidence="1 12 13">Cytoplasm</location>
    </subcellularLocation>
</comment>
<keyword evidence="9 12" id="KW-0238">DNA-binding</keyword>
<feature type="binding site" evidence="12">
    <location>
        <begin position="30"/>
        <end position="37"/>
    </location>
    <ligand>
        <name>ATP</name>
        <dbReference type="ChEBI" id="CHEBI:30616"/>
    </ligand>
</feature>
<name>A7VRS2_9FIRM</name>
<dbReference type="GO" id="GO:0006260">
    <property type="term" value="P:DNA replication"/>
    <property type="evidence" value="ECO:0007669"/>
    <property type="project" value="UniProtKB-UniRule"/>
</dbReference>
<dbReference type="PROSITE" id="PS00617">
    <property type="entry name" value="RECF_1"/>
    <property type="match status" value="1"/>
</dbReference>
<evidence type="ECO:0000313" key="15">
    <source>
        <dbReference type="EMBL" id="EDO61752.1"/>
    </source>
</evidence>
<dbReference type="SUPFAM" id="SSF52540">
    <property type="entry name" value="P-loop containing nucleoside triphosphate hydrolases"/>
    <property type="match status" value="1"/>
</dbReference>
<evidence type="ECO:0000256" key="4">
    <source>
        <dbReference type="ARBA" id="ARBA00022490"/>
    </source>
</evidence>
<evidence type="ECO:0000256" key="13">
    <source>
        <dbReference type="RuleBase" id="RU000578"/>
    </source>
</evidence>
<dbReference type="OrthoDB" id="9803889at2"/>
<dbReference type="Proteomes" id="UP000220611">
    <property type="component" value="Unassembled WGS sequence"/>
</dbReference>
<evidence type="ECO:0000256" key="8">
    <source>
        <dbReference type="ARBA" id="ARBA00022840"/>
    </source>
</evidence>
<dbReference type="GO" id="GO:0009432">
    <property type="term" value="P:SOS response"/>
    <property type="evidence" value="ECO:0007669"/>
    <property type="project" value="UniProtKB-UniRule"/>
</dbReference>
<dbReference type="EMBL" id="NOXF01000013">
    <property type="protein sequence ID" value="PEQ23615.1"/>
    <property type="molecule type" value="Genomic_DNA"/>
</dbReference>
<evidence type="ECO:0000256" key="6">
    <source>
        <dbReference type="ARBA" id="ARBA00022741"/>
    </source>
</evidence>
<dbReference type="GO" id="GO:0003697">
    <property type="term" value="F:single-stranded DNA binding"/>
    <property type="evidence" value="ECO:0007669"/>
    <property type="project" value="UniProtKB-UniRule"/>
</dbReference>
<evidence type="ECO:0000256" key="5">
    <source>
        <dbReference type="ARBA" id="ARBA00022705"/>
    </source>
</evidence>
<evidence type="ECO:0000256" key="9">
    <source>
        <dbReference type="ARBA" id="ARBA00023125"/>
    </source>
</evidence>
<proteinExistence type="inferred from homology"/>
<evidence type="ECO:0000256" key="11">
    <source>
        <dbReference type="ARBA" id="ARBA00023236"/>
    </source>
</evidence>
<dbReference type="PROSITE" id="PS00618">
    <property type="entry name" value="RECF_2"/>
    <property type="match status" value="1"/>
</dbReference>
<keyword evidence="18" id="KW-1185">Reference proteome</keyword>
<evidence type="ECO:0000313" key="17">
    <source>
        <dbReference type="Proteomes" id="UP000003490"/>
    </source>
</evidence>
<accession>A7VRS2</accession>
<evidence type="ECO:0000256" key="1">
    <source>
        <dbReference type="ARBA" id="ARBA00004496"/>
    </source>
</evidence>
<dbReference type="EMBL" id="ABCB02000017">
    <property type="protein sequence ID" value="EDO61752.1"/>
    <property type="molecule type" value="Genomic_DNA"/>
</dbReference>
<dbReference type="GO" id="GO:0005737">
    <property type="term" value="C:cytoplasm"/>
    <property type="evidence" value="ECO:0007669"/>
    <property type="project" value="UniProtKB-SubCell"/>
</dbReference>
<keyword evidence="8 12" id="KW-0067">ATP-binding</keyword>
<dbReference type="PANTHER" id="PTHR32182:SF0">
    <property type="entry name" value="DNA REPLICATION AND REPAIR PROTEIN RECF"/>
    <property type="match status" value="1"/>
</dbReference>
<evidence type="ECO:0000313" key="18">
    <source>
        <dbReference type="Proteomes" id="UP000220611"/>
    </source>
</evidence>
<keyword evidence="11 12" id="KW-0742">SOS response</keyword>
<dbReference type="InterPro" id="IPR003395">
    <property type="entry name" value="RecF/RecN/SMC_N"/>
</dbReference>
<dbReference type="PANTHER" id="PTHR32182">
    <property type="entry name" value="DNA REPLICATION AND REPAIR PROTEIN RECF"/>
    <property type="match status" value="1"/>
</dbReference>
<dbReference type="Gene3D" id="3.40.50.300">
    <property type="entry name" value="P-loop containing nucleotide triphosphate hydrolases"/>
    <property type="match status" value="1"/>
</dbReference>
<dbReference type="InterPro" id="IPR018078">
    <property type="entry name" value="DNA-binding_RecF_CS"/>
</dbReference>
<comment type="function">
    <text evidence="12 13">The RecF protein is involved in DNA metabolism; it is required for DNA replication and normal SOS inducibility. RecF binds preferentially to single-stranded, linear DNA. It also seems to bind ATP.</text>
</comment>
<dbReference type="NCBIfam" id="TIGR00611">
    <property type="entry name" value="recf"/>
    <property type="match status" value="1"/>
</dbReference>
<evidence type="ECO:0000256" key="10">
    <source>
        <dbReference type="ARBA" id="ARBA00023204"/>
    </source>
</evidence>
<reference evidence="15 17" key="2">
    <citation type="submission" date="2007-08" db="EMBL/GenBank/DDBJ databases">
        <authorList>
            <person name="Fulton L."/>
            <person name="Clifton S."/>
            <person name="Fulton B."/>
            <person name="Xu J."/>
            <person name="Minx P."/>
            <person name="Pepin K.H."/>
            <person name="Johnson M."/>
            <person name="Thiruvilangam P."/>
            <person name="Bhonagiri V."/>
            <person name="Nash W.E."/>
            <person name="Wang C."/>
            <person name="Mardis E.R."/>
            <person name="Wilson R.K."/>
        </authorList>
    </citation>
    <scope>NUCLEOTIDE SEQUENCE [LARGE SCALE GENOMIC DNA]</scope>
    <source>
        <strain evidence="15 17">DSM 753</strain>
    </source>
</reference>
<evidence type="ECO:0000313" key="16">
    <source>
        <dbReference type="EMBL" id="PEQ23615.1"/>
    </source>
</evidence>
<dbReference type="GO" id="GO:0000731">
    <property type="term" value="P:DNA synthesis involved in DNA repair"/>
    <property type="evidence" value="ECO:0007669"/>
    <property type="project" value="TreeGrafter"/>
</dbReference>